<dbReference type="InterPro" id="IPR004633">
    <property type="entry name" value="NaPi_cotrn-rel/YqeW-like"/>
</dbReference>
<dbReference type="SUPFAM" id="SSF109755">
    <property type="entry name" value="PhoU-like"/>
    <property type="match status" value="1"/>
</dbReference>
<dbReference type="Gene3D" id="1.20.58.220">
    <property type="entry name" value="Phosphate transport system protein phou homolog 2, domain 2"/>
    <property type="match status" value="1"/>
</dbReference>
<evidence type="ECO:0000256" key="6">
    <source>
        <dbReference type="SAM" id="Phobius"/>
    </source>
</evidence>
<dbReference type="NCBIfam" id="NF037997">
    <property type="entry name" value="Na_Pi_symport"/>
    <property type="match status" value="1"/>
</dbReference>
<dbReference type="Proteomes" id="UP000626026">
    <property type="component" value="Unassembled WGS sequence"/>
</dbReference>
<dbReference type="InterPro" id="IPR038078">
    <property type="entry name" value="PhoU-like_sf"/>
</dbReference>
<dbReference type="PANTHER" id="PTHR10010">
    <property type="entry name" value="SOLUTE CARRIER FAMILY 34 SODIUM PHOSPHATE , MEMBER 2-RELATED"/>
    <property type="match status" value="1"/>
</dbReference>
<keyword evidence="2" id="KW-1003">Cell membrane</keyword>
<protein>
    <submittedName>
        <fullName evidence="7">Na/Pi cotransporter family protein</fullName>
    </submittedName>
</protein>
<feature type="transmembrane region" description="Helical" evidence="6">
    <location>
        <begin position="171"/>
        <end position="199"/>
    </location>
</feature>
<dbReference type="NCBIfam" id="TIGR00704">
    <property type="entry name" value="NaPi_cotrn_rel"/>
    <property type="match status" value="1"/>
</dbReference>
<sequence length="559" mass="59361">MSFVIALIGLAGSIALLLWGTRMVQTGVQRAFGPRLRVLLGQALSNRVKAFLAGMGVTAALQSSTATGLMVAGFAGRGLVGLVPALAVMLGANVGTTLIVQVLSFDIAFVSPLLVLVGFVLFRRPPGSTAHDLGRAVIGLGLMLLALRQLLELMAPLESSSTLRELLRLVSVVPLVDVLLAAVLTWAMHSSVAVVLLVMSLASHGIVTQEAAFALVLGANLGSAANPLLEGGGREDPAARRMPLGNLLNRVAGLVVALPLLPWLSGWMEATMGDPARAVALFHTGFNLLLAAAFLPLLAPYATLLRRWLPDRAAAADPARPLYLDPVAREVPVVALGSAAREALRMADVLEELLAGAKEALGARRPPQGTKELDDVLSRLAIAIRSYLAALDTESLSEADHRRLQEIVTFVTQMDQAGSVARRILLPHAGELWKQGQPVPEGSLEEVRRLLDRLTANLRLAASLFMTEDPRAARLLAEEKAVFREVEGEATRSHLARLRSGQPDSVGASALHLDLFRDIKQINSHVVAAAAYPVLERHGELLPSRVLPGGMSEEKVAAP</sequence>
<dbReference type="RefSeq" id="WP_187785250.1">
    <property type="nucleotide sequence ID" value="NZ_JACTVA010000026.1"/>
</dbReference>
<dbReference type="Pfam" id="PF02690">
    <property type="entry name" value="Na_Pi_cotrans"/>
    <property type="match status" value="2"/>
</dbReference>
<name>A0ABR7RPV1_9PROT</name>
<feature type="transmembrane region" description="Helical" evidence="6">
    <location>
        <begin position="79"/>
        <end position="96"/>
    </location>
</feature>
<evidence type="ECO:0000256" key="5">
    <source>
        <dbReference type="ARBA" id="ARBA00023136"/>
    </source>
</evidence>
<dbReference type="EMBL" id="JACTVA010000026">
    <property type="protein sequence ID" value="MBC9208087.1"/>
    <property type="molecule type" value="Genomic_DNA"/>
</dbReference>
<feature type="transmembrane region" description="Helical" evidence="6">
    <location>
        <begin position="280"/>
        <end position="302"/>
    </location>
</feature>
<keyword evidence="3 6" id="KW-0812">Transmembrane</keyword>
<feature type="transmembrane region" description="Helical" evidence="6">
    <location>
        <begin position="133"/>
        <end position="151"/>
    </location>
</feature>
<keyword evidence="5 6" id="KW-0472">Membrane</keyword>
<comment type="subcellular location">
    <subcellularLocation>
        <location evidence="1">Cell membrane</location>
        <topology evidence="1">Multi-pass membrane protein</topology>
    </subcellularLocation>
</comment>
<feature type="transmembrane region" description="Helical" evidence="6">
    <location>
        <begin position="102"/>
        <end position="121"/>
    </location>
</feature>
<reference evidence="7 8" key="1">
    <citation type="journal article" date="2013" name="Int. J. Syst. Evol. Microbiol.">
        <title>Roseomonas aerophila sp. nov., isolated from air.</title>
        <authorList>
            <person name="Kim S.J."/>
            <person name="Weon H.Y."/>
            <person name="Ahn J.H."/>
            <person name="Hong S.B."/>
            <person name="Seok S.J."/>
            <person name="Whang K.S."/>
            <person name="Kwon S.W."/>
        </authorList>
    </citation>
    <scope>NUCLEOTIDE SEQUENCE [LARGE SCALE GENOMIC DNA]</scope>
    <source>
        <strain evidence="7 8">NBRC 108923</strain>
    </source>
</reference>
<evidence type="ECO:0000256" key="4">
    <source>
        <dbReference type="ARBA" id="ARBA00022989"/>
    </source>
</evidence>
<organism evidence="7 8">
    <name type="scientific">Teichococcus aerophilus</name>
    <dbReference type="NCBI Taxonomy" id="1224513"/>
    <lineage>
        <taxon>Bacteria</taxon>
        <taxon>Pseudomonadati</taxon>
        <taxon>Pseudomonadota</taxon>
        <taxon>Alphaproteobacteria</taxon>
        <taxon>Acetobacterales</taxon>
        <taxon>Roseomonadaceae</taxon>
        <taxon>Roseomonas</taxon>
    </lineage>
</organism>
<dbReference type="PANTHER" id="PTHR10010:SF46">
    <property type="entry name" value="SODIUM-DEPENDENT PHOSPHATE TRANSPORT PROTEIN 2B"/>
    <property type="match status" value="1"/>
</dbReference>
<proteinExistence type="predicted"/>
<keyword evidence="4 6" id="KW-1133">Transmembrane helix</keyword>
<evidence type="ECO:0000313" key="7">
    <source>
        <dbReference type="EMBL" id="MBC9208087.1"/>
    </source>
</evidence>
<gene>
    <name evidence="7" type="ORF">IBL26_14675</name>
</gene>
<dbReference type="InterPro" id="IPR003841">
    <property type="entry name" value="Na/Pi_transpt"/>
</dbReference>
<keyword evidence="8" id="KW-1185">Reference proteome</keyword>
<comment type="caution">
    <text evidence="7">The sequence shown here is derived from an EMBL/GenBank/DDBJ whole genome shotgun (WGS) entry which is preliminary data.</text>
</comment>
<feature type="transmembrane region" description="Helical" evidence="6">
    <location>
        <begin position="247"/>
        <end position="268"/>
    </location>
</feature>
<evidence type="ECO:0000256" key="1">
    <source>
        <dbReference type="ARBA" id="ARBA00004651"/>
    </source>
</evidence>
<evidence type="ECO:0000256" key="2">
    <source>
        <dbReference type="ARBA" id="ARBA00022475"/>
    </source>
</evidence>
<evidence type="ECO:0000313" key="8">
    <source>
        <dbReference type="Proteomes" id="UP000626026"/>
    </source>
</evidence>
<evidence type="ECO:0000256" key="3">
    <source>
        <dbReference type="ARBA" id="ARBA00022692"/>
    </source>
</evidence>
<accession>A0ABR7RPV1</accession>